<dbReference type="OrthoDB" id="1652964at2759"/>
<dbReference type="KEGG" id="tad:TRIADDRAFT_59088"/>
<name>B3S4H6_TRIAD</name>
<dbReference type="InParanoid" id="B3S4H6"/>
<dbReference type="Gene3D" id="3.30.230.10">
    <property type="match status" value="1"/>
</dbReference>
<evidence type="ECO:0008006" key="5">
    <source>
        <dbReference type="Google" id="ProtNLM"/>
    </source>
</evidence>
<protein>
    <recommendedName>
        <fullName evidence="5">GHMP kinase N-terminal domain-containing protein</fullName>
    </recommendedName>
</protein>
<organism evidence="3 4">
    <name type="scientific">Trichoplax adhaerens</name>
    <name type="common">Trichoplax reptans</name>
    <dbReference type="NCBI Taxonomy" id="10228"/>
    <lineage>
        <taxon>Eukaryota</taxon>
        <taxon>Metazoa</taxon>
        <taxon>Placozoa</taxon>
        <taxon>Uniplacotomia</taxon>
        <taxon>Trichoplacea</taxon>
        <taxon>Trichoplacidae</taxon>
        <taxon>Trichoplax</taxon>
    </lineage>
</organism>
<dbReference type="CTD" id="6756392"/>
<evidence type="ECO:0000313" key="4">
    <source>
        <dbReference type="Proteomes" id="UP000009022"/>
    </source>
</evidence>
<evidence type="ECO:0000313" key="3">
    <source>
        <dbReference type="EMBL" id="EDV22636.1"/>
    </source>
</evidence>
<dbReference type="InterPro" id="IPR006205">
    <property type="entry name" value="Mev_gal_kin"/>
</dbReference>
<accession>B3S4H6</accession>
<dbReference type="GO" id="GO:0005737">
    <property type="term" value="C:cytoplasm"/>
    <property type="evidence" value="ECO:0007669"/>
    <property type="project" value="InterPro"/>
</dbReference>
<dbReference type="InterPro" id="IPR020568">
    <property type="entry name" value="Ribosomal_Su5_D2-typ_SF"/>
</dbReference>
<dbReference type="GO" id="GO:0005524">
    <property type="term" value="F:ATP binding"/>
    <property type="evidence" value="ECO:0007669"/>
    <property type="project" value="InterPro"/>
</dbReference>
<dbReference type="EMBL" id="DS985249">
    <property type="protein sequence ID" value="EDV22636.1"/>
    <property type="molecule type" value="Genomic_DNA"/>
</dbReference>
<dbReference type="RefSeq" id="XP_002115180.1">
    <property type="nucleotide sequence ID" value="XM_002115144.1"/>
</dbReference>
<dbReference type="HOGENOM" id="CLU_1984409_0_0_1"/>
<dbReference type="InterPro" id="IPR014721">
    <property type="entry name" value="Ribsml_uS5_D2-typ_fold_subgr"/>
</dbReference>
<dbReference type="AlphaFoldDB" id="B3S4H6"/>
<proteinExistence type="predicted"/>
<keyword evidence="1" id="KW-0808">Transferase</keyword>
<sequence>MLRSCIVSAPGKVILNGEHAVVYGKNAIAASLGLRTIAHFTPATDENSIIIELPDISIKRKWSCDTIAAALHLPLGNPLNPSPPTFKQLAALVSLAGTQADTTDNKSLAILTFLFLYAAIIRTSDG</sequence>
<dbReference type="SUPFAM" id="SSF54211">
    <property type="entry name" value="Ribosomal protein S5 domain 2-like"/>
    <property type="match status" value="1"/>
</dbReference>
<dbReference type="GeneID" id="6756392"/>
<evidence type="ECO:0000256" key="2">
    <source>
        <dbReference type="ARBA" id="ARBA00022777"/>
    </source>
</evidence>
<dbReference type="eggNOG" id="KOG1511">
    <property type="taxonomic scope" value="Eukaryota"/>
</dbReference>
<dbReference type="Proteomes" id="UP000009022">
    <property type="component" value="Unassembled WGS sequence"/>
</dbReference>
<keyword evidence="2" id="KW-0418">Kinase</keyword>
<evidence type="ECO:0000256" key="1">
    <source>
        <dbReference type="ARBA" id="ARBA00022679"/>
    </source>
</evidence>
<reference evidence="3 4" key="1">
    <citation type="journal article" date="2008" name="Nature">
        <title>The Trichoplax genome and the nature of placozoans.</title>
        <authorList>
            <person name="Srivastava M."/>
            <person name="Begovic E."/>
            <person name="Chapman J."/>
            <person name="Putnam N.H."/>
            <person name="Hellsten U."/>
            <person name="Kawashima T."/>
            <person name="Kuo A."/>
            <person name="Mitros T."/>
            <person name="Salamov A."/>
            <person name="Carpenter M.L."/>
            <person name="Signorovitch A.Y."/>
            <person name="Moreno M.A."/>
            <person name="Kamm K."/>
            <person name="Grimwood J."/>
            <person name="Schmutz J."/>
            <person name="Shapiro H."/>
            <person name="Grigoriev I.V."/>
            <person name="Buss L.W."/>
            <person name="Schierwater B."/>
            <person name="Dellaporta S.L."/>
            <person name="Rokhsar D.S."/>
        </authorList>
    </citation>
    <scope>NUCLEOTIDE SEQUENCE [LARGE SCALE GENOMIC DNA]</scope>
    <source>
        <strain evidence="3 4">Grell-BS-1999</strain>
    </source>
</reference>
<dbReference type="PANTHER" id="PTHR43290">
    <property type="entry name" value="MEVALONATE KINASE"/>
    <property type="match status" value="1"/>
</dbReference>
<dbReference type="GO" id="GO:0008299">
    <property type="term" value="P:isoprenoid biosynthetic process"/>
    <property type="evidence" value="ECO:0007669"/>
    <property type="project" value="InterPro"/>
</dbReference>
<dbReference type="GO" id="GO:0004496">
    <property type="term" value="F:mevalonate kinase activity"/>
    <property type="evidence" value="ECO:0007669"/>
    <property type="project" value="InterPro"/>
</dbReference>
<gene>
    <name evidence="3" type="ORF">TRIADDRAFT_59088</name>
</gene>
<dbReference type="STRING" id="10228.B3S4H6"/>
<dbReference type="PANTHER" id="PTHR43290:SF2">
    <property type="entry name" value="MEVALONATE KINASE"/>
    <property type="match status" value="1"/>
</dbReference>
<dbReference type="OMA" id="MTVNELY"/>
<keyword evidence="4" id="KW-1185">Reference proteome</keyword>